<dbReference type="SMART" id="SM00432">
    <property type="entry name" value="MADS"/>
    <property type="match status" value="1"/>
</dbReference>
<keyword evidence="3" id="KW-0238">DNA-binding</keyword>
<evidence type="ECO:0000313" key="7">
    <source>
        <dbReference type="Proteomes" id="UP000189701"/>
    </source>
</evidence>
<evidence type="ECO:0000256" key="5">
    <source>
        <dbReference type="ARBA" id="ARBA00023242"/>
    </source>
</evidence>
<dbReference type="SUPFAM" id="SSF55455">
    <property type="entry name" value="SRF-like"/>
    <property type="match status" value="1"/>
</dbReference>
<dbReference type="PRINTS" id="PR00404">
    <property type="entry name" value="MADSDOMAIN"/>
</dbReference>
<evidence type="ECO:0000256" key="3">
    <source>
        <dbReference type="ARBA" id="ARBA00023125"/>
    </source>
</evidence>
<protein>
    <submittedName>
        <fullName evidence="8">MADS-box transcription factor 15-like</fullName>
    </submittedName>
</protein>
<dbReference type="RefSeq" id="XP_009791303.1">
    <property type="nucleotide sequence ID" value="XM_009793001.1"/>
</dbReference>
<comment type="subcellular location">
    <subcellularLocation>
        <location evidence="1">Nucleus</location>
    </subcellularLocation>
</comment>
<evidence type="ECO:0000259" key="6">
    <source>
        <dbReference type="PROSITE" id="PS50066"/>
    </source>
</evidence>
<dbReference type="GO" id="GO:0046983">
    <property type="term" value="F:protein dimerization activity"/>
    <property type="evidence" value="ECO:0007669"/>
    <property type="project" value="InterPro"/>
</dbReference>
<sequence>MAKNKSLIQQKAEIKALESMVELLTAFAKTKEIIFQKAHELSITTGAKVGLLVFSPSAKPYTYGSPHNFDTIAEGKTGETFGYNSRNSES</sequence>
<evidence type="ECO:0000256" key="2">
    <source>
        <dbReference type="ARBA" id="ARBA00023015"/>
    </source>
</evidence>
<keyword evidence="4" id="KW-0804">Transcription</keyword>
<keyword evidence="7" id="KW-1185">Reference proteome</keyword>
<feature type="domain" description="MADS-box" evidence="6">
    <location>
        <begin position="7"/>
        <end position="67"/>
    </location>
</feature>
<evidence type="ECO:0000256" key="4">
    <source>
        <dbReference type="ARBA" id="ARBA00023163"/>
    </source>
</evidence>
<keyword evidence="2" id="KW-0805">Transcription regulation</keyword>
<reference evidence="7" key="1">
    <citation type="journal article" date="2013" name="Genome Biol.">
        <title>Reference genomes and transcriptomes of Nicotiana sylvestris and Nicotiana tomentosiformis.</title>
        <authorList>
            <person name="Sierro N."/>
            <person name="Battey J.N."/>
            <person name="Ouadi S."/>
            <person name="Bovet L."/>
            <person name="Goepfert S."/>
            <person name="Bakaher N."/>
            <person name="Peitsch M.C."/>
            <person name="Ivanov N.V."/>
        </authorList>
    </citation>
    <scope>NUCLEOTIDE SEQUENCE [LARGE SCALE GENOMIC DNA]</scope>
</reference>
<dbReference type="GO" id="GO:0003677">
    <property type="term" value="F:DNA binding"/>
    <property type="evidence" value="ECO:0007669"/>
    <property type="project" value="UniProtKB-KW"/>
</dbReference>
<dbReference type="GO" id="GO:0005634">
    <property type="term" value="C:nucleus"/>
    <property type="evidence" value="ECO:0007669"/>
    <property type="project" value="UniProtKB-SubCell"/>
</dbReference>
<dbReference type="AlphaFoldDB" id="A0A1U7XK85"/>
<dbReference type="Proteomes" id="UP000189701">
    <property type="component" value="Unplaced"/>
</dbReference>
<dbReference type="PROSITE" id="PS50066">
    <property type="entry name" value="MADS_BOX_2"/>
    <property type="match status" value="1"/>
</dbReference>
<accession>A0A1U7XK85</accession>
<reference evidence="8" key="2">
    <citation type="submission" date="2025-08" db="UniProtKB">
        <authorList>
            <consortium name="RefSeq"/>
        </authorList>
    </citation>
    <scope>IDENTIFICATION</scope>
    <source>
        <tissue evidence="8">Leaf</tissue>
    </source>
</reference>
<dbReference type="Pfam" id="PF00319">
    <property type="entry name" value="SRF-TF"/>
    <property type="match status" value="1"/>
</dbReference>
<dbReference type="InterPro" id="IPR036879">
    <property type="entry name" value="TF_MADSbox_sf"/>
</dbReference>
<gene>
    <name evidence="8" type="primary">LOC104238601</name>
</gene>
<proteinExistence type="predicted"/>
<dbReference type="STRING" id="4096.A0A1U7XK85"/>
<evidence type="ECO:0000256" key="1">
    <source>
        <dbReference type="ARBA" id="ARBA00004123"/>
    </source>
</evidence>
<keyword evidence="5" id="KW-0539">Nucleus</keyword>
<dbReference type="Gene3D" id="3.40.1810.10">
    <property type="entry name" value="Transcription factor, MADS-box"/>
    <property type="match status" value="1"/>
</dbReference>
<dbReference type="InterPro" id="IPR002100">
    <property type="entry name" value="TF_MADSbox"/>
</dbReference>
<organism evidence="7 8">
    <name type="scientific">Nicotiana sylvestris</name>
    <name type="common">Wood tobacco</name>
    <name type="synonym">South American tobacco</name>
    <dbReference type="NCBI Taxonomy" id="4096"/>
    <lineage>
        <taxon>Eukaryota</taxon>
        <taxon>Viridiplantae</taxon>
        <taxon>Streptophyta</taxon>
        <taxon>Embryophyta</taxon>
        <taxon>Tracheophyta</taxon>
        <taxon>Spermatophyta</taxon>
        <taxon>Magnoliopsida</taxon>
        <taxon>eudicotyledons</taxon>
        <taxon>Gunneridae</taxon>
        <taxon>Pentapetalae</taxon>
        <taxon>asterids</taxon>
        <taxon>lamiids</taxon>
        <taxon>Solanales</taxon>
        <taxon>Solanaceae</taxon>
        <taxon>Nicotianoideae</taxon>
        <taxon>Nicotianeae</taxon>
        <taxon>Nicotiana</taxon>
    </lineage>
</organism>
<name>A0A1U7XK85_NICSY</name>
<evidence type="ECO:0000313" key="8">
    <source>
        <dbReference type="RefSeq" id="XP_009791303.1"/>
    </source>
</evidence>